<dbReference type="Pfam" id="PF12163">
    <property type="entry name" value="HobA"/>
    <property type="match status" value="1"/>
</dbReference>
<name>A0ABV7ZHD8_9HELI</name>
<accession>A0ABV7ZHD8</accession>
<proteinExistence type="predicted"/>
<dbReference type="RefSeq" id="WP_104751639.1">
    <property type="nucleotide sequence ID" value="NZ_FZMF01000002.1"/>
</dbReference>
<reference evidence="2" key="1">
    <citation type="journal article" date="2019" name="Int. J. Syst. Evol. Microbiol.">
        <title>The Global Catalogue of Microorganisms (GCM) 10K type strain sequencing project: providing services to taxonomists for standard genome sequencing and annotation.</title>
        <authorList>
            <consortium name="The Broad Institute Genomics Platform"/>
            <consortium name="The Broad Institute Genome Sequencing Center for Infectious Disease"/>
            <person name="Wu L."/>
            <person name="Ma J."/>
        </authorList>
    </citation>
    <scope>NUCLEOTIDE SEQUENCE [LARGE SCALE GENOMIC DNA]</scope>
    <source>
        <strain evidence="2">CCUG 53816</strain>
    </source>
</reference>
<evidence type="ECO:0000313" key="2">
    <source>
        <dbReference type="Proteomes" id="UP001595783"/>
    </source>
</evidence>
<dbReference type="Gene3D" id="3.40.50.11670">
    <property type="entry name" value="DNA replication regulator HobA"/>
    <property type="match status" value="1"/>
</dbReference>
<evidence type="ECO:0000313" key="1">
    <source>
        <dbReference type="EMBL" id="MFC3847958.1"/>
    </source>
</evidence>
<dbReference type="InterPro" id="IPR021011">
    <property type="entry name" value="HobA"/>
</dbReference>
<dbReference type="Proteomes" id="UP001595783">
    <property type="component" value="Unassembled WGS sequence"/>
</dbReference>
<gene>
    <name evidence="1" type="ORF">ACFOPX_05370</name>
</gene>
<organism evidence="1 2">
    <name type="scientific">Helicobacter baculiformis</name>
    <dbReference type="NCBI Taxonomy" id="427351"/>
    <lineage>
        <taxon>Bacteria</taxon>
        <taxon>Pseudomonadati</taxon>
        <taxon>Campylobacterota</taxon>
        <taxon>Epsilonproteobacteria</taxon>
        <taxon>Campylobacterales</taxon>
        <taxon>Helicobacteraceae</taxon>
        <taxon>Helicobacter</taxon>
    </lineage>
</organism>
<comment type="caution">
    <text evidence="1">The sequence shown here is derived from an EMBL/GenBank/DDBJ whole genome shotgun (WGS) entry which is preliminary data.</text>
</comment>
<keyword evidence="2" id="KW-1185">Reference proteome</keyword>
<dbReference type="InterPro" id="IPR038381">
    <property type="entry name" value="HobA_sf"/>
</dbReference>
<protein>
    <submittedName>
        <fullName evidence="1">HobA family DNA replication regulator</fullName>
    </submittedName>
</protein>
<dbReference type="EMBL" id="JBHRZO010000036">
    <property type="protein sequence ID" value="MFC3847958.1"/>
    <property type="molecule type" value="Genomic_DNA"/>
</dbReference>
<sequence>MELTHRARQLLQEQHAKLGSAWLESYDWSGFIKSIRHILGGGSVLLCVDMERTWFKQYVLTHLNAQRLRPLVPIVDGLLGYAPLLHDTQELPLISHLLDLTYQNYMFWYVGKEGVLSELVLSKDHFLWLLDGQGALLSPRDPMRDLKLLQLYQVFEGVLFESLLGKLALE</sequence>